<comment type="pathway">
    <text evidence="1">Amino-acid biosynthesis; L-cysteine biosynthesis; L-cysteine from L-serine: step 1/2.</text>
</comment>
<sequence>MSIAKENEIQNIVSEILEDYKKDRPIDKAEASTQLDEKAIVDVIQKLLRILYPGYYRRKSYSPHDDYRNLSYFIEVIVFNLSQQVSSVLSRMPEFAEVDEPVIQREAQRLVFEFLHRIPKLRDYVNSDLEAAFDGDPAAKSMEEIVLAYPGLLAITIYRIAHELYTLRIPLIPRMMTEYAHSRTGVDIHPGADIGRYFFIDHATGVVVGETSVIGDHVKLYQGVTIGALSTRGGQKLKGKKRHPTIEDNVTIYSGASILGGETVIGHDSVIGGNSFITQSIKPGTRVSVKNLELQLDESLHETVQSKDLSPEGWIYTI</sequence>
<accession>A0A1M4ULL0</accession>
<dbReference type="SUPFAM" id="SSF51161">
    <property type="entry name" value="Trimeric LpxA-like enzymes"/>
    <property type="match status" value="1"/>
</dbReference>
<keyword evidence="6" id="KW-1185">Reference proteome</keyword>
<dbReference type="Gene3D" id="1.10.3130.10">
    <property type="entry name" value="serine acetyltransferase, domain 1"/>
    <property type="match status" value="1"/>
</dbReference>
<dbReference type="RefSeq" id="WP_072934816.1">
    <property type="nucleotide sequence ID" value="NZ_FQUG01000003.1"/>
</dbReference>
<keyword evidence="3 5" id="KW-0808">Transferase</keyword>
<dbReference type="CDD" id="cd03354">
    <property type="entry name" value="LbH_SAT"/>
    <property type="match status" value="1"/>
</dbReference>
<dbReference type="STRING" id="1123243.SAMN02745190_00710"/>
<reference evidence="5 6" key="1">
    <citation type="submission" date="2016-11" db="EMBL/GenBank/DDBJ databases">
        <authorList>
            <person name="Jaros S."/>
            <person name="Januszkiewicz K."/>
            <person name="Wedrychowicz H."/>
        </authorList>
    </citation>
    <scope>NUCLEOTIDE SEQUENCE [LARGE SCALE GENOMIC DNA]</scope>
    <source>
        <strain evidence="5 6">DSM 10502</strain>
    </source>
</reference>
<dbReference type="EMBL" id="FQUG01000003">
    <property type="protein sequence ID" value="SHE57672.1"/>
    <property type="molecule type" value="Genomic_DNA"/>
</dbReference>
<proteinExistence type="predicted"/>
<name>A0A1M4ULL0_9FIRM</name>
<dbReference type="InterPro" id="IPR011004">
    <property type="entry name" value="Trimer_LpxA-like_sf"/>
</dbReference>
<dbReference type="Proteomes" id="UP000184404">
    <property type="component" value="Unassembled WGS sequence"/>
</dbReference>
<protein>
    <submittedName>
        <fullName evidence="5">Serine O-acetyltransferase</fullName>
    </submittedName>
</protein>
<evidence type="ECO:0000256" key="2">
    <source>
        <dbReference type="ARBA" id="ARBA00022605"/>
    </source>
</evidence>
<evidence type="ECO:0000313" key="5">
    <source>
        <dbReference type="EMBL" id="SHE57672.1"/>
    </source>
</evidence>
<dbReference type="PANTHER" id="PTHR42811">
    <property type="entry name" value="SERINE ACETYLTRANSFERASE"/>
    <property type="match status" value="1"/>
</dbReference>
<evidence type="ECO:0000256" key="1">
    <source>
        <dbReference type="ARBA" id="ARBA00004876"/>
    </source>
</evidence>
<organism evidence="5 6">
    <name type="scientific">Schwartzia succinivorans DSM 10502</name>
    <dbReference type="NCBI Taxonomy" id="1123243"/>
    <lineage>
        <taxon>Bacteria</taxon>
        <taxon>Bacillati</taxon>
        <taxon>Bacillota</taxon>
        <taxon>Negativicutes</taxon>
        <taxon>Selenomonadales</taxon>
        <taxon>Selenomonadaceae</taxon>
        <taxon>Schwartzia</taxon>
    </lineage>
</organism>
<dbReference type="InterPro" id="IPR042122">
    <property type="entry name" value="Ser_AcTrfase_N_sf"/>
</dbReference>
<keyword evidence="2" id="KW-0028">Amino-acid biosynthesis</keyword>
<evidence type="ECO:0000256" key="4">
    <source>
        <dbReference type="ARBA" id="ARBA00023315"/>
    </source>
</evidence>
<dbReference type="InterPro" id="IPR053376">
    <property type="entry name" value="Serine_acetyltransferase"/>
</dbReference>
<dbReference type="InterPro" id="IPR045304">
    <property type="entry name" value="LbH_SAT"/>
</dbReference>
<evidence type="ECO:0000256" key="3">
    <source>
        <dbReference type="ARBA" id="ARBA00022679"/>
    </source>
</evidence>
<dbReference type="AlphaFoldDB" id="A0A1M4ULL0"/>
<evidence type="ECO:0000313" key="6">
    <source>
        <dbReference type="Proteomes" id="UP000184404"/>
    </source>
</evidence>
<dbReference type="GO" id="GO:0008652">
    <property type="term" value="P:amino acid biosynthetic process"/>
    <property type="evidence" value="ECO:0007669"/>
    <property type="project" value="UniProtKB-KW"/>
</dbReference>
<dbReference type="Gene3D" id="2.160.10.10">
    <property type="entry name" value="Hexapeptide repeat proteins"/>
    <property type="match status" value="1"/>
</dbReference>
<dbReference type="OrthoDB" id="9801456at2"/>
<dbReference type="GO" id="GO:0016746">
    <property type="term" value="F:acyltransferase activity"/>
    <property type="evidence" value="ECO:0007669"/>
    <property type="project" value="UniProtKB-KW"/>
</dbReference>
<dbReference type="NCBIfam" id="NF041874">
    <property type="entry name" value="EPS_EpsC"/>
    <property type="match status" value="1"/>
</dbReference>
<gene>
    <name evidence="5" type="ORF">SAMN02745190_00710</name>
</gene>
<keyword evidence="4" id="KW-0012">Acyltransferase</keyword>